<evidence type="ECO:0000313" key="3">
    <source>
        <dbReference type="Proteomes" id="UP001165413"/>
    </source>
</evidence>
<proteinExistence type="predicted"/>
<dbReference type="EMBL" id="JANATA010000011">
    <property type="protein sequence ID" value="MCP3428833.1"/>
    <property type="molecule type" value="Genomic_DNA"/>
</dbReference>
<dbReference type="Proteomes" id="UP001165413">
    <property type="component" value="Unassembled WGS sequence"/>
</dbReference>
<sequence>MLAYDDNRNFYRMLINAECKITTKDDSFTGVCKDLSASGMSFELENKLLTVGTTVTIEIDSQNREIPSFSADAKVVREPISHDNKYVIGVKFTQMH</sequence>
<name>A0AA41X3I8_9ALTE</name>
<protein>
    <submittedName>
        <fullName evidence="2">PilZ domain-containing protein</fullName>
    </submittedName>
</protein>
<feature type="domain" description="PilZ" evidence="1">
    <location>
        <begin position="7"/>
        <end position="95"/>
    </location>
</feature>
<dbReference type="InterPro" id="IPR009875">
    <property type="entry name" value="PilZ_domain"/>
</dbReference>
<dbReference type="SUPFAM" id="SSF141371">
    <property type="entry name" value="PilZ domain-like"/>
    <property type="match status" value="1"/>
</dbReference>
<dbReference type="RefSeq" id="WP_254100486.1">
    <property type="nucleotide sequence ID" value="NZ_JANATA010000011.1"/>
</dbReference>
<gene>
    <name evidence="2" type="ORF">NLF92_07720</name>
</gene>
<organism evidence="2 3">
    <name type="scientific">Opacimonas viscosa</name>
    <dbReference type="NCBI Taxonomy" id="2961944"/>
    <lineage>
        <taxon>Bacteria</taxon>
        <taxon>Pseudomonadati</taxon>
        <taxon>Pseudomonadota</taxon>
        <taxon>Gammaproteobacteria</taxon>
        <taxon>Alteromonadales</taxon>
        <taxon>Alteromonadaceae</taxon>
        <taxon>Opacimonas</taxon>
    </lineage>
</organism>
<dbReference type="Pfam" id="PF07238">
    <property type="entry name" value="PilZ"/>
    <property type="match status" value="1"/>
</dbReference>
<dbReference type="GO" id="GO:0035438">
    <property type="term" value="F:cyclic-di-GMP binding"/>
    <property type="evidence" value="ECO:0007669"/>
    <property type="project" value="InterPro"/>
</dbReference>
<keyword evidence="3" id="KW-1185">Reference proteome</keyword>
<dbReference type="AlphaFoldDB" id="A0AA41X3I8"/>
<dbReference type="Gene3D" id="2.40.10.220">
    <property type="entry name" value="predicted glycosyltransferase like domains"/>
    <property type="match status" value="1"/>
</dbReference>
<accession>A0AA41X3I8</accession>
<evidence type="ECO:0000313" key="2">
    <source>
        <dbReference type="EMBL" id="MCP3428833.1"/>
    </source>
</evidence>
<comment type="caution">
    <text evidence="2">The sequence shown here is derived from an EMBL/GenBank/DDBJ whole genome shotgun (WGS) entry which is preliminary data.</text>
</comment>
<reference evidence="2" key="1">
    <citation type="submission" date="2022-07" db="EMBL/GenBank/DDBJ databases">
        <title>Characterization of the Novel Bacterium Alteromonas immobilis LMIT006 and Alteromonas gregis LMIT007.</title>
        <authorList>
            <person name="Lin X."/>
        </authorList>
    </citation>
    <scope>NUCLEOTIDE SEQUENCE</scope>
    <source>
        <strain evidence="2">LMIT007</strain>
    </source>
</reference>
<evidence type="ECO:0000259" key="1">
    <source>
        <dbReference type="Pfam" id="PF07238"/>
    </source>
</evidence>